<dbReference type="Pfam" id="PF03631">
    <property type="entry name" value="Virul_fac_BrkB"/>
    <property type="match status" value="1"/>
</dbReference>
<evidence type="ECO:0000313" key="8">
    <source>
        <dbReference type="EMBL" id="MBO1751002.1"/>
    </source>
</evidence>
<name>A0A939LMR8_9CELL</name>
<feature type="transmembrane region" description="Helical" evidence="7">
    <location>
        <begin position="140"/>
        <end position="164"/>
    </location>
</feature>
<dbReference type="Proteomes" id="UP000664209">
    <property type="component" value="Unassembled WGS sequence"/>
</dbReference>
<proteinExistence type="predicted"/>
<dbReference type="PANTHER" id="PTHR30213:SF0">
    <property type="entry name" value="UPF0761 MEMBRANE PROTEIN YIHY"/>
    <property type="match status" value="1"/>
</dbReference>
<evidence type="ECO:0000256" key="3">
    <source>
        <dbReference type="ARBA" id="ARBA00022692"/>
    </source>
</evidence>
<evidence type="ECO:0000256" key="5">
    <source>
        <dbReference type="ARBA" id="ARBA00023136"/>
    </source>
</evidence>
<keyword evidence="3 7" id="KW-0812">Transmembrane</keyword>
<keyword evidence="4 7" id="KW-1133">Transmembrane helix</keyword>
<dbReference type="RefSeq" id="WP_208054599.1">
    <property type="nucleotide sequence ID" value="NZ_JAGEMK010000001.1"/>
</dbReference>
<keyword evidence="9" id="KW-1185">Reference proteome</keyword>
<gene>
    <name evidence="8" type="ORF">J4G33_04215</name>
</gene>
<feature type="transmembrane region" description="Helical" evidence="7">
    <location>
        <begin position="185"/>
        <end position="210"/>
    </location>
</feature>
<feature type="transmembrane region" description="Helical" evidence="7">
    <location>
        <begin position="80"/>
        <end position="102"/>
    </location>
</feature>
<sequence length="381" mass="40845">MSRHQAASPPHDDAGRRARAATASDPEGDRAVDKAGAPHPDDRRKPGSPKDLTKPSWGYVLKRTVREFVRDESTDNAAGLTYWAVLALAPAALALFSLLALFGNSRQIVEDAIEEAGANVPTDEGSVIDMLLAAAEGQQGAGLALITGLAVALWTASNYVNAFGRAMNRVYEVDEGRPIWKLRPIMLLVTLVLLLLVVAICVALVLSGGVAEALGAAIGLSSQAVTIWNIAKWPVVVLLVVLAVAVLYFATPNVKQPKFRWLSVGSVVAILVWALATVGFFFYVANFGNYDATYGALGGVVVFLLWLYITNNALLFGAELDAELERGRELQAGIAAEKSIQLPPRDTTASEKKQKKHTDDVARGRRLRESTGARQAAPHDD</sequence>
<evidence type="ECO:0000256" key="6">
    <source>
        <dbReference type="SAM" id="MobiDB-lite"/>
    </source>
</evidence>
<feature type="transmembrane region" description="Helical" evidence="7">
    <location>
        <begin position="296"/>
        <end position="318"/>
    </location>
</feature>
<feature type="region of interest" description="Disordered" evidence="6">
    <location>
        <begin position="335"/>
        <end position="381"/>
    </location>
</feature>
<evidence type="ECO:0000256" key="4">
    <source>
        <dbReference type="ARBA" id="ARBA00022989"/>
    </source>
</evidence>
<keyword evidence="2" id="KW-1003">Cell membrane</keyword>
<keyword evidence="5 7" id="KW-0472">Membrane</keyword>
<dbReference type="InterPro" id="IPR017039">
    <property type="entry name" value="Virul_fac_BrkB"/>
</dbReference>
<feature type="compositionally biased region" description="Basic and acidic residues" evidence="6">
    <location>
        <begin position="348"/>
        <end position="381"/>
    </location>
</feature>
<dbReference type="AlphaFoldDB" id="A0A939LMR8"/>
<feature type="transmembrane region" description="Helical" evidence="7">
    <location>
        <begin position="230"/>
        <end position="249"/>
    </location>
</feature>
<dbReference type="EMBL" id="JAGEMK010000001">
    <property type="protein sequence ID" value="MBO1751002.1"/>
    <property type="molecule type" value="Genomic_DNA"/>
</dbReference>
<organism evidence="8 9">
    <name type="scientific">Actinotalea soli</name>
    <dbReference type="NCBI Taxonomy" id="2819234"/>
    <lineage>
        <taxon>Bacteria</taxon>
        <taxon>Bacillati</taxon>
        <taxon>Actinomycetota</taxon>
        <taxon>Actinomycetes</taxon>
        <taxon>Micrococcales</taxon>
        <taxon>Cellulomonadaceae</taxon>
        <taxon>Actinotalea</taxon>
    </lineage>
</organism>
<comment type="caution">
    <text evidence="8">The sequence shown here is derived from an EMBL/GenBank/DDBJ whole genome shotgun (WGS) entry which is preliminary data.</text>
</comment>
<evidence type="ECO:0000313" key="9">
    <source>
        <dbReference type="Proteomes" id="UP000664209"/>
    </source>
</evidence>
<protein>
    <submittedName>
        <fullName evidence="8">YihY/virulence factor BrkB family protein</fullName>
    </submittedName>
</protein>
<evidence type="ECO:0000256" key="2">
    <source>
        <dbReference type="ARBA" id="ARBA00022475"/>
    </source>
</evidence>
<dbReference type="GO" id="GO:0005886">
    <property type="term" value="C:plasma membrane"/>
    <property type="evidence" value="ECO:0007669"/>
    <property type="project" value="UniProtKB-SubCell"/>
</dbReference>
<comment type="subcellular location">
    <subcellularLocation>
        <location evidence="1">Cell membrane</location>
        <topology evidence="1">Multi-pass membrane protein</topology>
    </subcellularLocation>
</comment>
<dbReference type="PANTHER" id="PTHR30213">
    <property type="entry name" value="INNER MEMBRANE PROTEIN YHJD"/>
    <property type="match status" value="1"/>
</dbReference>
<accession>A0A939LMR8</accession>
<evidence type="ECO:0000256" key="1">
    <source>
        <dbReference type="ARBA" id="ARBA00004651"/>
    </source>
</evidence>
<reference evidence="8" key="1">
    <citation type="submission" date="2021-03" db="EMBL/GenBank/DDBJ databases">
        <title>Actinotalea soli sp. nov., isolated from soil.</title>
        <authorList>
            <person name="Ping W."/>
            <person name="Zhang J."/>
        </authorList>
    </citation>
    <scope>NUCLEOTIDE SEQUENCE</scope>
    <source>
        <strain evidence="8">BY-33</strain>
    </source>
</reference>
<evidence type="ECO:0000256" key="7">
    <source>
        <dbReference type="SAM" id="Phobius"/>
    </source>
</evidence>
<feature type="region of interest" description="Disordered" evidence="6">
    <location>
        <begin position="1"/>
        <end position="55"/>
    </location>
</feature>
<feature type="transmembrane region" description="Helical" evidence="7">
    <location>
        <begin position="261"/>
        <end position="284"/>
    </location>
</feature>
<dbReference type="NCBIfam" id="TIGR00765">
    <property type="entry name" value="yihY_not_rbn"/>
    <property type="match status" value="1"/>
</dbReference>